<evidence type="ECO:0000256" key="13">
    <source>
        <dbReference type="HAMAP-Rule" id="MF_00331"/>
    </source>
</evidence>
<dbReference type="HAMAP" id="MF_00331">
    <property type="entry name" value="Cys_desulf_IscS"/>
    <property type="match status" value="1"/>
</dbReference>
<dbReference type="Gene3D" id="3.90.1150.10">
    <property type="entry name" value="Aspartate Aminotransferase, domain 1"/>
    <property type="match status" value="1"/>
</dbReference>
<evidence type="ECO:0000256" key="3">
    <source>
        <dbReference type="ARBA" id="ARBA00006490"/>
    </source>
</evidence>
<feature type="binding site" evidence="13">
    <location>
        <begin position="206"/>
        <end position="208"/>
    </location>
    <ligand>
        <name>pyridoxal 5'-phosphate</name>
        <dbReference type="ChEBI" id="CHEBI:597326"/>
    </ligand>
</feature>
<sequence length="407" mass="45614">MNNDIPHLPIYMDYSATTPVDPRVVDKMIPYLREQFGNPASRSHSYGWDAERAVEEARENVAALVNADPREIIWTSGATESDNLAIKGAAHFYKSKGKHIITVKTEHKAVLDTCRELEREGFEVTYLDVKDDGLIDLEVFKAALRPDTILVSVMSVNNEIGVIQDIEAIGEITREKGIIFHVDAAQATGKIAIDLQKLKVDLMSFSAHKTYGPKGIGALYVRRKPRIRIEAQMHGGGHERGMRSGTLATHQIVGMGEAFRIAREEMATENERIRMLRDRLLRGLQDMEETYVNGDMEKRVPHNLNISFNFVEGESLIMAVKDVAVSSGSACTSASLEPSYVLRALGRNDELAHSSIRFTVGRFTTEQDVDYVINLLKTKISKLRDLSPLWEMYKDGIDISTIQWAAH</sequence>
<evidence type="ECO:0000256" key="5">
    <source>
        <dbReference type="ARBA" id="ARBA00022679"/>
    </source>
</evidence>
<evidence type="ECO:0000256" key="11">
    <source>
        <dbReference type="ARBA" id="ARBA00050776"/>
    </source>
</evidence>
<keyword evidence="9 13" id="KW-0408">Iron</keyword>
<dbReference type="Gene3D" id="3.40.640.10">
    <property type="entry name" value="Type I PLP-dependent aspartate aminotransferase-like (Major domain)"/>
    <property type="match status" value="1"/>
</dbReference>
<dbReference type="InterPro" id="IPR020578">
    <property type="entry name" value="Aminotrans_V_PyrdxlP_BS"/>
</dbReference>
<dbReference type="Pfam" id="PF00266">
    <property type="entry name" value="Aminotran_5"/>
    <property type="match status" value="1"/>
</dbReference>
<comment type="subunit">
    <text evidence="13">Homodimer. Forms a heterotetramer with IscU, interacts with other sulfur acceptors.</text>
</comment>
<protein>
    <recommendedName>
        <fullName evidence="12 13">Cysteine desulfurase IscS</fullName>
        <ecNumber evidence="4 13">2.8.1.7</ecNumber>
    </recommendedName>
</protein>
<dbReference type="GO" id="GO:0051537">
    <property type="term" value="F:2 iron, 2 sulfur cluster binding"/>
    <property type="evidence" value="ECO:0007669"/>
    <property type="project" value="UniProtKB-UniRule"/>
</dbReference>
<dbReference type="Proteomes" id="UP000185151">
    <property type="component" value="Unassembled WGS sequence"/>
</dbReference>
<feature type="binding site" description="via persulfide group" evidence="13">
    <location>
        <position position="331"/>
    </location>
    <ligand>
        <name>[2Fe-2S] cluster</name>
        <dbReference type="ChEBI" id="CHEBI:190135"/>
        <note>ligand shared with IscU</note>
    </ligand>
</feature>
<dbReference type="GO" id="GO:0030170">
    <property type="term" value="F:pyridoxal phosphate binding"/>
    <property type="evidence" value="ECO:0007669"/>
    <property type="project" value="UniProtKB-UniRule"/>
</dbReference>
<evidence type="ECO:0000256" key="14">
    <source>
        <dbReference type="RuleBase" id="RU004504"/>
    </source>
</evidence>
<dbReference type="PANTHER" id="PTHR11601">
    <property type="entry name" value="CYSTEINE DESULFURYLASE FAMILY MEMBER"/>
    <property type="match status" value="1"/>
</dbReference>
<dbReference type="GO" id="GO:0031071">
    <property type="term" value="F:cysteine desulfurase activity"/>
    <property type="evidence" value="ECO:0007669"/>
    <property type="project" value="UniProtKB-UniRule"/>
</dbReference>
<feature type="modified residue" description="N6-(pyridoxal phosphate)lysine" evidence="13">
    <location>
        <position position="209"/>
    </location>
</feature>
<dbReference type="InterPro" id="IPR000192">
    <property type="entry name" value="Aminotrans_V_dom"/>
</dbReference>
<dbReference type="EC" id="2.8.1.7" evidence="4 13"/>
<feature type="domain" description="Aminotransferase class V" evidence="15">
    <location>
        <begin position="10"/>
        <end position="372"/>
    </location>
</feature>
<name>A0A1N6KUZ0_9BURK</name>
<evidence type="ECO:0000256" key="2">
    <source>
        <dbReference type="ARBA" id="ARBA00005151"/>
    </source>
</evidence>
<evidence type="ECO:0000259" key="15">
    <source>
        <dbReference type="Pfam" id="PF00266"/>
    </source>
</evidence>
<evidence type="ECO:0000256" key="8">
    <source>
        <dbReference type="ARBA" id="ARBA00022898"/>
    </source>
</evidence>
<reference evidence="16 17" key="1">
    <citation type="submission" date="2016-11" db="EMBL/GenBank/DDBJ databases">
        <authorList>
            <person name="Jaros S."/>
            <person name="Januszkiewicz K."/>
            <person name="Wedrychowicz H."/>
        </authorList>
    </citation>
    <scope>NUCLEOTIDE SEQUENCE [LARGE SCALE GENOMIC DNA]</scope>
    <source>
        <strain evidence="16 17">GAS95</strain>
    </source>
</reference>
<dbReference type="FunFam" id="3.40.640.10:FF:000003">
    <property type="entry name" value="Cysteine desulfurase IscS"/>
    <property type="match status" value="1"/>
</dbReference>
<evidence type="ECO:0000256" key="1">
    <source>
        <dbReference type="ARBA" id="ARBA00001933"/>
    </source>
</evidence>
<feature type="active site" description="Cysteine persulfide intermediate" evidence="13">
    <location>
        <position position="331"/>
    </location>
</feature>
<accession>A0A1N6KUZ0</accession>
<keyword evidence="5 13" id="KW-0808">Transferase</keyword>
<proteinExistence type="inferred from homology"/>
<dbReference type="AlphaFoldDB" id="A0A1N6KUZ0"/>
<dbReference type="PIRSF" id="PIRSF005572">
    <property type="entry name" value="NifS"/>
    <property type="match status" value="1"/>
</dbReference>
<evidence type="ECO:0000256" key="7">
    <source>
        <dbReference type="ARBA" id="ARBA00022723"/>
    </source>
</evidence>
<comment type="function">
    <text evidence="13">Master enzyme that delivers sulfur to a number of partners involved in Fe-S cluster assembly, tRNA modification or cofactor biosynthesis. Catalyzes the removal of elemental sulfur atoms from cysteine to produce alanine. Functions as a sulfur delivery protein for Fe-S cluster synthesis onto IscU, an Fe-S scaffold assembly protein, as well as other S acceptor proteins.</text>
</comment>
<dbReference type="PROSITE" id="PS00595">
    <property type="entry name" value="AA_TRANSFER_CLASS_5"/>
    <property type="match status" value="1"/>
</dbReference>
<dbReference type="EMBL" id="FSRU01000002">
    <property type="protein sequence ID" value="SIO60368.1"/>
    <property type="molecule type" value="Genomic_DNA"/>
</dbReference>
<dbReference type="FunFam" id="3.90.1150.10:FF:000002">
    <property type="entry name" value="Cysteine desulfurase IscS"/>
    <property type="match status" value="1"/>
</dbReference>
<comment type="cofactor">
    <cofactor evidence="1 13 14">
        <name>pyridoxal 5'-phosphate</name>
        <dbReference type="ChEBI" id="CHEBI:597326"/>
    </cofactor>
</comment>
<dbReference type="NCBIfam" id="TIGR02006">
    <property type="entry name" value="IscS"/>
    <property type="match status" value="1"/>
</dbReference>
<dbReference type="OrthoDB" id="9808002at2"/>
<dbReference type="InterPro" id="IPR010240">
    <property type="entry name" value="Cys_deSase_IscS"/>
</dbReference>
<dbReference type="SUPFAM" id="SSF53383">
    <property type="entry name" value="PLP-dependent transferases"/>
    <property type="match status" value="1"/>
</dbReference>
<keyword evidence="8 13" id="KW-0663">Pyridoxal phosphate</keyword>
<evidence type="ECO:0000313" key="16">
    <source>
        <dbReference type="EMBL" id="SIO60368.1"/>
    </source>
</evidence>
<dbReference type="NCBIfam" id="NF010611">
    <property type="entry name" value="PRK14012.1"/>
    <property type="match status" value="1"/>
</dbReference>
<feature type="binding site" evidence="13">
    <location>
        <position position="246"/>
    </location>
    <ligand>
        <name>pyridoxal 5'-phosphate</name>
        <dbReference type="ChEBI" id="CHEBI:597326"/>
    </ligand>
</feature>
<feature type="binding site" evidence="13">
    <location>
        <position position="186"/>
    </location>
    <ligand>
        <name>pyridoxal 5'-phosphate</name>
        <dbReference type="ChEBI" id="CHEBI:597326"/>
    </ligand>
</feature>
<dbReference type="UniPathway" id="UPA00266"/>
<dbReference type="GO" id="GO:0044571">
    <property type="term" value="P:[2Fe-2S] cluster assembly"/>
    <property type="evidence" value="ECO:0007669"/>
    <property type="project" value="UniProtKB-UniRule"/>
</dbReference>
<keyword evidence="17" id="KW-1185">Reference proteome</keyword>
<feature type="binding site" evidence="13">
    <location>
        <position position="158"/>
    </location>
    <ligand>
        <name>pyridoxal 5'-phosphate</name>
        <dbReference type="ChEBI" id="CHEBI:597326"/>
    </ligand>
</feature>
<keyword evidence="7 13" id="KW-0479">Metal-binding</keyword>
<keyword evidence="13" id="KW-0963">Cytoplasm</keyword>
<keyword evidence="10 13" id="KW-0411">Iron-sulfur</keyword>
<gene>
    <name evidence="13" type="primary">iscS</name>
    <name evidence="16" type="ORF">SAMN05444165_4842</name>
</gene>
<evidence type="ECO:0000313" key="17">
    <source>
        <dbReference type="Proteomes" id="UP000185151"/>
    </source>
</evidence>
<evidence type="ECO:0000256" key="10">
    <source>
        <dbReference type="ARBA" id="ARBA00023014"/>
    </source>
</evidence>
<dbReference type="GO" id="GO:1990221">
    <property type="term" value="C:L-cysteine desulfurase complex"/>
    <property type="evidence" value="ECO:0007669"/>
    <property type="project" value="UniProtKB-ARBA"/>
</dbReference>
<dbReference type="RefSeq" id="WP_074299884.1">
    <property type="nucleotide sequence ID" value="NZ_FSRU01000002.1"/>
</dbReference>
<dbReference type="InterPro" id="IPR015421">
    <property type="entry name" value="PyrdxlP-dep_Trfase_major"/>
</dbReference>
<comment type="catalytic activity">
    <reaction evidence="11 13">
        <text>(sulfur carrier)-H + L-cysteine = (sulfur carrier)-SH + L-alanine</text>
        <dbReference type="Rhea" id="RHEA:43892"/>
        <dbReference type="Rhea" id="RHEA-COMP:14737"/>
        <dbReference type="Rhea" id="RHEA-COMP:14739"/>
        <dbReference type="ChEBI" id="CHEBI:29917"/>
        <dbReference type="ChEBI" id="CHEBI:35235"/>
        <dbReference type="ChEBI" id="CHEBI:57972"/>
        <dbReference type="ChEBI" id="CHEBI:64428"/>
        <dbReference type="EC" id="2.8.1.7"/>
    </reaction>
</comment>
<dbReference type="PANTHER" id="PTHR11601:SF34">
    <property type="entry name" value="CYSTEINE DESULFURASE"/>
    <property type="match status" value="1"/>
</dbReference>
<evidence type="ECO:0000256" key="9">
    <source>
        <dbReference type="ARBA" id="ARBA00023004"/>
    </source>
</evidence>
<evidence type="ECO:0000256" key="4">
    <source>
        <dbReference type="ARBA" id="ARBA00012239"/>
    </source>
</evidence>
<comment type="similarity">
    <text evidence="3 13">Belongs to the class-V pyridoxal-phosphate-dependent aminotransferase family. NifS/IscS subfamily.</text>
</comment>
<evidence type="ECO:0000256" key="6">
    <source>
        <dbReference type="ARBA" id="ARBA00022714"/>
    </source>
</evidence>
<dbReference type="InterPro" id="IPR016454">
    <property type="entry name" value="Cysteine_dSase"/>
</dbReference>
<comment type="pathway">
    <text evidence="2 13">Cofactor biosynthesis; iron-sulfur cluster biosynthesis.</text>
</comment>
<evidence type="ECO:0000256" key="12">
    <source>
        <dbReference type="ARBA" id="ARBA00072125"/>
    </source>
</evidence>
<comment type="subcellular location">
    <subcellularLocation>
        <location evidence="13">Cytoplasm</location>
    </subcellularLocation>
</comment>
<organism evidence="16 17">
    <name type="scientific">Paraburkholderia phenazinium</name>
    <dbReference type="NCBI Taxonomy" id="60549"/>
    <lineage>
        <taxon>Bacteria</taxon>
        <taxon>Pseudomonadati</taxon>
        <taxon>Pseudomonadota</taxon>
        <taxon>Betaproteobacteria</taxon>
        <taxon>Burkholderiales</taxon>
        <taxon>Burkholderiaceae</taxon>
        <taxon>Paraburkholderia</taxon>
    </lineage>
</organism>
<feature type="binding site" evidence="13">
    <location>
        <begin position="78"/>
        <end position="79"/>
    </location>
    <ligand>
        <name>pyridoxal 5'-phosphate</name>
        <dbReference type="ChEBI" id="CHEBI:597326"/>
    </ligand>
</feature>
<dbReference type="InterPro" id="IPR015422">
    <property type="entry name" value="PyrdxlP-dep_Trfase_small"/>
</dbReference>
<keyword evidence="6 13" id="KW-0001">2Fe-2S</keyword>
<dbReference type="GO" id="GO:0046872">
    <property type="term" value="F:metal ion binding"/>
    <property type="evidence" value="ECO:0007669"/>
    <property type="project" value="UniProtKB-KW"/>
</dbReference>
<dbReference type="InterPro" id="IPR015424">
    <property type="entry name" value="PyrdxlP-dep_Trfase"/>
</dbReference>